<keyword evidence="2" id="KW-0732">Signal</keyword>
<name>A0A919IGB4_9ACTN</name>
<feature type="region of interest" description="Disordered" evidence="1">
    <location>
        <begin position="127"/>
        <end position="180"/>
    </location>
</feature>
<dbReference type="Gene3D" id="1.20.1260.10">
    <property type="match status" value="1"/>
</dbReference>
<organism evidence="4 5">
    <name type="scientific">Actinoplanes cyaneus</name>
    <dbReference type="NCBI Taxonomy" id="52696"/>
    <lineage>
        <taxon>Bacteria</taxon>
        <taxon>Bacillati</taxon>
        <taxon>Actinomycetota</taxon>
        <taxon>Actinomycetes</taxon>
        <taxon>Micromonosporales</taxon>
        <taxon>Micromonosporaceae</taxon>
        <taxon>Actinoplanes</taxon>
    </lineage>
</organism>
<dbReference type="Proteomes" id="UP000619479">
    <property type="component" value="Unassembled WGS sequence"/>
</dbReference>
<keyword evidence="5" id="KW-1185">Reference proteome</keyword>
<comment type="caution">
    <text evidence="4">The sequence shown here is derived from an EMBL/GenBank/DDBJ whole genome shotgun (WGS) entry which is preliminary data.</text>
</comment>
<feature type="chain" id="PRO_5037792892" description="DUF305 domain-containing protein" evidence="2">
    <location>
        <begin position="22"/>
        <end position="268"/>
    </location>
</feature>
<dbReference type="PANTHER" id="PTHR36933:SF1">
    <property type="entry name" value="SLL0788 PROTEIN"/>
    <property type="match status" value="1"/>
</dbReference>
<dbReference type="EMBL" id="BOMH01000024">
    <property type="protein sequence ID" value="GID65319.1"/>
    <property type="molecule type" value="Genomic_DNA"/>
</dbReference>
<proteinExistence type="predicted"/>
<evidence type="ECO:0000313" key="5">
    <source>
        <dbReference type="Proteomes" id="UP000619479"/>
    </source>
</evidence>
<dbReference type="InterPro" id="IPR005183">
    <property type="entry name" value="DUF305_CopM-like"/>
</dbReference>
<accession>A0A919IGB4</accession>
<evidence type="ECO:0000256" key="2">
    <source>
        <dbReference type="SAM" id="SignalP"/>
    </source>
</evidence>
<sequence>MPCRRIVVPAVLLAVLTLLPASDPLPRWTAHITATPRLGVSAVTTAPDVSAAPVAGAGVAAAPTGDELAYVVHMVEHHRQALRMVAILRGRGGVPYRMSNLADHLAAIQGTEIADMTEFLAAWGRESKARGEAQPAPAHLHLPGPQPAPARSHLTSSQPAPAHSHLTGPQPAPAHLHLTGPLPDVRLRALKKTDGDAAGRMFLKLMIAHHEDAVKVSTDVLSAAENPWVISLARHIIAEQRAEIAAMRRAAGGSDVAPPASPLTYPGA</sequence>
<dbReference type="AlphaFoldDB" id="A0A919IGB4"/>
<feature type="domain" description="DUF305" evidence="3">
    <location>
        <begin position="68"/>
        <end position="249"/>
    </location>
</feature>
<evidence type="ECO:0000256" key="1">
    <source>
        <dbReference type="SAM" id="MobiDB-lite"/>
    </source>
</evidence>
<dbReference type="Pfam" id="PF03713">
    <property type="entry name" value="DUF305"/>
    <property type="match status" value="1"/>
</dbReference>
<evidence type="ECO:0000259" key="3">
    <source>
        <dbReference type="Pfam" id="PF03713"/>
    </source>
</evidence>
<reference evidence="4" key="1">
    <citation type="submission" date="2021-01" db="EMBL/GenBank/DDBJ databases">
        <title>Whole genome shotgun sequence of Actinoplanes cyaneus NBRC 14990.</title>
        <authorList>
            <person name="Komaki H."/>
            <person name="Tamura T."/>
        </authorList>
    </citation>
    <scope>NUCLEOTIDE SEQUENCE</scope>
    <source>
        <strain evidence="4">NBRC 14990</strain>
    </source>
</reference>
<protein>
    <recommendedName>
        <fullName evidence="3">DUF305 domain-containing protein</fullName>
    </recommendedName>
</protein>
<dbReference type="RefSeq" id="WP_203741287.1">
    <property type="nucleotide sequence ID" value="NZ_BOMH01000024.1"/>
</dbReference>
<gene>
    <name evidence="4" type="ORF">Acy02nite_32000</name>
</gene>
<evidence type="ECO:0000313" key="4">
    <source>
        <dbReference type="EMBL" id="GID65319.1"/>
    </source>
</evidence>
<feature type="signal peptide" evidence="2">
    <location>
        <begin position="1"/>
        <end position="21"/>
    </location>
</feature>
<dbReference type="InterPro" id="IPR012347">
    <property type="entry name" value="Ferritin-like"/>
</dbReference>
<dbReference type="PANTHER" id="PTHR36933">
    <property type="entry name" value="SLL0788 PROTEIN"/>
    <property type="match status" value="1"/>
</dbReference>